<accession>A0A9X2AZD9</accession>
<sequence length="402" mass="40626">MTGPTGPTGPTRLVTADVLVTGDEVLRPGWVEVTDGTVTALGAGEPPRPTADGDLVLGAATVVPGFVDMHVHGGGGGAFPVATDEETATAVAMHAAHGTTTIMASLVSAHPGELLREVDVLSRHVRDGLVAGIHLEGPWLAPSKKGAHDPTALRHPGHPDAGELARVLDAADGTVRMVTIAPELDGALDAVRQVVDAGAVAAVGHTDASYEQTIAAIDAGARVGTHLFNAMRPVHHREPGPVTALVEDPRVTVEMIGDGVHLHPALYRGVCELVGPDRVTLVTDAMAAAGMPDGSYSLGTLGVDVTGGVAHVAGTDTIAGSTATMDQLFRFAVAHSCPGGGDVSDADATLLQAVRQTSVNPARAVGFPVVGLQVGGRADMVVLDADLQVTTVLRGGTVVAGG</sequence>
<keyword evidence="4 5" id="KW-0119">Carbohydrate metabolism</keyword>
<protein>
    <submittedName>
        <fullName evidence="10">N-acetylglucosamine-6-phosphate deacetylase</fullName>
        <ecNumber evidence="10">3.5.1.25</ecNumber>
    </submittedName>
</protein>
<comment type="cofactor">
    <cofactor evidence="8">
        <name>a divalent metal cation</name>
        <dbReference type="ChEBI" id="CHEBI:60240"/>
    </cofactor>
    <text evidence="8">Binds 1 divalent metal cation per subunit.</text>
</comment>
<keyword evidence="2 8" id="KW-0479">Metal-binding</keyword>
<dbReference type="Gene3D" id="2.30.40.10">
    <property type="entry name" value="Urease, subunit C, domain 1"/>
    <property type="match status" value="1"/>
</dbReference>
<dbReference type="RefSeq" id="WP_244804459.1">
    <property type="nucleotide sequence ID" value="NZ_JALIEA010000013.1"/>
</dbReference>
<feature type="binding site" evidence="7">
    <location>
        <begin position="318"/>
        <end position="320"/>
    </location>
    <ligand>
        <name>substrate</name>
    </ligand>
</feature>
<dbReference type="InterPro" id="IPR006680">
    <property type="entry name" value="Amidohydro-rel"/>
</dbReference>
<evidence type="ECO:0000256" key="2">
    <source>
        <dbReference type="ARBA" id="ARBA00022723"/>
    </source>
</evidence>
<dbReference type="GO" id="GO:0008448">
    <property type="term" value="F:N-acetylglucosamine-6-phosphate deacetylase activity"/>
    <property type="evidence" value="ECO:0007669"/>
    <property type="project" value="UniProtKB-EC"/>
</dbReference>
<keyword evidence="3 5" id="KW-0378">Hydrolase</keyword>
<dbReference type="PANTHER" id="PTHR11113">
    <property type="entry name" value="N-ACETYLGLUCOSAMINE-6-PHOSPHATE DEACETYLASE"/>
    <property type="match status" value="1"/>
</dbReference>
<dbReference type="InterPro" id="IPR011059">
    <property type="entry name" value="Metal-dep_hydrolase_composite"/>
</dbReference>
<organism evidence="10 11">
    <name type="scientific">Corynebacterium kalidii</name>
    <dbReference type="NCBI Taxonomy" id="2931982"/>
    <lineage>
        <taxon>Bacteria</taxon>
        <taxon>Bacillati</taxon>
        <taxon>Actinomycetota</taxon>
        <taxon>Actinomycetes</taxon>
        <taxon>Mycobacteriales</taxon>
        <taxon>Corynebacteriaceae</taxon>
        <taxon>Corynebacterium</taxon>
    </lineage>
</organism>
<feature type="binding site" evidence="7">
    <location>
        <position position="237"/>
    </location>
    <ligand>
        <name>substrate</name>
    </ligand>
</feature>
<name>A0A9X2AZD9_9CORY</name>
<feature type="binding site" evidence="8">
    <location>
        <position position="226"/>
    </location>
    <ligand>
        <name>Zn(2+)</name>
        <dbReference type="ChEBI" id="CHEBI:29105"/>
    </ligand>
</feature>
<evidence type="ECO:0000313" key="11">
    <source>
        <dbReference type="Proteomes" id="UP001139207"/>
    </source>
</evidence>
<feature type="active site" description="Proton donor/acceptor" evidence="6">
    <location>
        <position position="284"/>
    </location>
</feature>
<gene>
    <name evidence="10" type="primary">nagA</name>
    <name evidence="10" type="ORF">MUN33_08310</name>
</gene>
<evidence type="ECO:0000259" key="9">
    <source>
        <dbReference type="Pfam" id="PF01979"/>
    </source>
</evidence>
<dbReference type="AlphaFoldDB" id="A0A9X2AZD9"/>
<evidence type="ECO:0000256" key="1">
    <source>
        <dbReference type="ARBA" id="ARBA00010716"/>
    </source>
</evidence>
<dbReference type="EMBL" id="JALIEA010000013">
    <property type="protein sequence ID" value="MCJ7858718.1"/>
    <property type="molecule type" value="Genomic_DNA"/>
</dbReference>
<feature type="binding site" evidence="7">
    <location>
        <begin position="229"/>
        <end position="230"/>
    </location>
    <ligand>
        <name>substrate</name>
    </ligand>
</feature>
<dbReference type="PANTHER" id="PTHR11113:SF14">
    <property type="entry name" value="N-ACETYLGLUCOSAMINE-6-PHOSPHATE DEACETYLASE"/>
    <property type="match status" value="1"/>
</dbReference>
<dbReference type="InterPro" id="IPR032466">
    <property type="entry name" value="Metal_Hydrolase"/>
</dbReference>
<feature type="binding site" evidence="8">
    <location>
        <position position="136"/>
    </location>
    <ligand>
        <name>Zn(2+)</name>
        <dbReference type="ChEBI" id="CHEBI:29105"/>
    </ligand>
</feature>
<feature type="binding site" evidence="8">
    <location>
        <position position="205"/>
    </location>
    <ligand>
        <name>Zn(2+)</name>
        <dbReference type="ChEBI" id="CHEBI:29105"/>
    </ligand>
</feature>
<dbReference type="GO" id="GO:0046872">
    <property type="term" value="F:metal ion binding"/>
    <property type="evidence" value="ECO:0007669"/>
    <property type="project" value="UniProtKB-KW"/>
</dbReference>
<evidence type="ECO:0000256" key="6">
    <source>
        <dbReference type="PIRSR" id="PIRSR038994-1"/>
    </source>
</evidence>
<evidence type="ECO:0000256" key="4">
    <source>
        <dbReference type="ARBA" id="ARBA00023277"/>
    </source>
</evidence>
<dbReference type="Gene3D" id="3.20.20.140">
    <property type="entry name" value="Metal-dependent hydrolases"/>
    <property type="match status" value="1"/>
</dbReference>
<dbReference type="EC" id="3.5.1.25" evidence="10"/>
<dbReference type="Proteomes" id="UP001139207">
    <property type="component" value="Unassembled WGS sequence"/>
</dbReference>
<feature type="binding site" evidence="7">
    <location>
        <position position="147"/>
    </location>
    <ligand>
        <name>substrate</name>
    </ligand>
</feature>
<evidence type="ECO:0000256" key="7">
    <source>
        <dbReference type="PIRSR" id="PIRSR038994-2"/>
    </source>
</evidence>
<feature type="binding site" evidence="7">
    <location>
        <position position="261"/>
    </location>
    <ligand>
        <name>substrate</name>
    </ligand>
</feature>
<evidence type="ECO:0000256" key="3">
    <source>
        <dbReference type="ARBA" id="ARBA00022801"/>
    </source>
</evidence>
<evidence type="ECO:0000256" key="8">
    <source>
        <dbReference type="PIRSR" id="PIRSR038994-3"/>
    </source>
</evidence>
<reference evidence="10" key="1">
    <citation type="submission" date="2022-04" db="EMBL/GenBank/DDBJ databases">
        <title>Corynebacterium kalidii LD5P10.</title>
        <authorList>
            <person name="Sun J.Q."/>
        </authorList>
    </citation>
    <scope>NUCLEOTIDE SEQUENCE</scope>
    <source>
        <strain evidence="10">LD5P10</strain>
    </source>
</reference>
<comment type="caution">
    <text evidence="10">The sequence shown here is derived from an EMBL/GenBank/DDBJ whole genome shotgun (WGS) entry which is preliminary data.</text>
</comment>
<dbReference type="SUPFAM" id="SSF51556">
    <property type="entry name" value="Metallo-dependent hydrolases"/>
    <property type="match status" value="1"/>
</dbReference>
<dbReference type="InterPro" id="IPR003764">
    <property type="entry name" value="GlcNAc_6-P_deAcase"/>
</dbReference>
<dbReference type="PIRSF" id="PIRSF038994">
    <property type="entry name" value="NagA"/>
    <property type="match status" value="1"/>
</dbReference>
<dbReference type="SUPFAM" id="SSF51338">
    <property type="entry name" value="Composite domain of metallo-dependent hydrolases"/>
    <property type="match status" value="1"/>
</dbReference>
<dbReference type="NCBIfam" id="TIGR00221">
    <property type="entry name" value="nagA"/>
    <property type="match status" value="1"/>
</dbReference>
<proteinExistence type="inferred from homology"/>
<dbReference type="GO" id="GO:0006046">
    <property type="term" value="P:N-acetylglucosamine catabolic process"/>
    <property type="evidence" value="ECO:0007669"/>
    <property type="project" value="TreeGrafter"/>
</dbReference>
<dbReference type="Pfam" id="PF01979">
    <property type="entry name" value="Amidohydro_1"/>
    <property type="match status" value="1"/>
</dbReference>
<evidence type="ECO:0000256" key="5">
    <source>
        <dbReference type="PIRNR" id="PIRNR038994"/>
    </source>
</evidence>
<comment type="similarity">
    <text evidence="1 5">Belongs to the metallo-dependent hydrolases superfamily. NagA family.</text>
</comment>
<evidence type="ECO:0000313" key="10">
    <source>
        <dbReference type="EMBL" id="MCJ7858718.1"/>
    </source>
</evidence>
<keyword evidence="11" id="KW-1185">Reference proteome</keyword>
<feature type="domain" description="Amidohydrolase-related" evidence="9">
    <location>
        <begin position="61"/>
        <end position="399"/>
    </location>
</feature>
<dbReference type="CDD" id="cd00854">
    <property type="entry name" value="NagA"/>
    <property type="match status" value="1"/>
</dbReference>